<evidence type="ECO:0000256" key="3">
    <source>
        <dbReference type="ARBA" id="ARBA00022946"/>
    </source>
</evidence>
<organism evidence="10">
    <name type="scientific">Selaginella moellendorffii</name>
    <name type="common">Spikemoss</name>
    <dbReference type="NCBI Taxonomy" id="88036"/>
    <lineage>
        <taxon>Eukaryota</taxon>
        <taxon>Viridiplantae</taxon>
        <taxon>Streptophyta</taxon>
        <taxon>Embryophyta</taxon>
        <taxon>Tracheophyta</taxon>
        <taxon>Lycopodiopsida</taxon>
        <taxon>Selaginellales</taxon>
        <taxon>Selaginellaceae</taxon>
        <taxon>Selaginella</taxon>
    </lineage>
</organism>
<sequence>MATAAIGLNPLPNLSRTPPLSCGGAGRFCASRAALWQQIGGKCGGLRAGFLKCSSSSEITTATTPDSSEEEEDGDAGSWIPVVPFATLPRGERRLVRQENETILLLWYKNDVYAVENKSPAEGAYSEGLINAKLTPDGCIVCPSTSSTFSLQTGEIKDWYPTNPVMKLLIQPTRNLVTYPVKIDGDYICINTQQQAEDKKSAEIVFSGQTFAGRTASDVNIEEVRMVVEDENKRVFGFTPENEITNGRAAMMGFSVLLVFELVTGKGFLRGTGFLDFLYQFFK</sequence>
<keyword evidence="5" id="KW-0408">Iron</keyword>
<keyword evidence="3" id="KW-0809">Transit peptide</keyword>
<feature type="domain" description="Rieske" evidence="8">
    <location>
        <begin position="80"/>
        <end position="190"/>
    </location>
</feature>
<dbReference type="Gene3D" id="2.102.10.10">
    <property type="entry name" value="Rieske [2Fe-2S] iron-sulphur domain"/>
    <property type="match status" value="1"/>
</dbReference>
<dbReference type="Pfam" id="PF13806">
    <property type="entry name" value="Rieske_2"/>
    <property type="match status" value="1"/>
</dbReference>
<dbReference type="PROSITE" id="PS51296">
    <property type="entry name" value="RIESKE"/>
    <property type="match status" value="1"/>
</dbReference>
<proteinExistence type="predicted"/>
<evidence type="ECO:0000256" key="2">
    <source>
        <dbReference type="ARBA" id="ARBA00022723"/>
    </source>
</evidence>
<dbReference type="SUPFAM" id="SSF103511">
    <property type="entry name" value="Chlorophyll a-b binding protein"/>
    <property type="match status" value="1"/>
</dbReference>
<accession>D8S655</accession>
<evidence type="ECO:0000256" key="6">
    <source>
        <dbReference type="ARBA" id="ARBA00023014"/>
    </source>
</evidence>
<dbReference type="SUPFAM" id="SSF50022">
    <property type="entry name" value="ISP domain"/>
    <property type="match status" value="1"/>
</dbReference>
<dbReference type="STRING" id="88036.D8S655"/>
<dbReference type="FunCoup" id="D8S655">
    <property type="interactions" value="2083"/>
</dbReference>
<dbReference type="AlphaFoldDB" id="D8S655"/>
<keyword evidence="4" id="KW-0560">Oxidoreductase</keyword>
<dbReference type="PANTHER" id="PTHR43456">
    <property type="entry name" value="RIESKE (2FE-2S) DOMAIN-CONTAINING PROTEIN"/>
    <property type="match status" value="1"/>
</dbReference>
<keyword evidence="1" id="KW-0001">2Fe-2S</keyword>
<gene>
    <name evidence="9" type="primary">ISCP-2</name>
    <name evidence="9" type="ORF">SELMODRAFT_449459</name>
</gene>
<dbReference type="Proteomes" id="UP000001514">
    <property type="component" value="Unassembled WGS sequence"/>
</dbReference>
<evidence type="ECO:0000256" key="1">
    <source>
        <dbReference type="ARBA" id="ARBA00022714"/>
    </source>
</evidence>
<dbReference type="CDD" id="cd03467">
    <property type="entry name" value="Rieske"/>
    <property type="match status" value="1"/>
</dbReference>
<dbReference type="EMBL" id="GL377603">
    <property type="protein sequence ID" value="EFJ20288.1"/>
    <property type="molecule type" value="Genomic_DNA"/>
</dbReference>
<dbReference type="OMA" id="VQFLEFH"/>
<dbReference type="GO" id="GO:0051537">
    <property type="term" value="F:2 iron, 2 sulfur cluster binding"/>
    <property type="evidence" value="ECO:0007669"/>
    <property type="project" value="UniProtKB-KW"/>
</dbReference>
<keyword evidence="10" id="KW-1185">Reference proteome</keyword>
<dbReference type="GO" id="GO:0042128">
    <property type="term" value="P:nitrate assimilation"/>
    <property type="evidence" value="ECO:0007669"/>
    <property type="project" value="UniProtKB-KW"/>
</dbReference>
<dbReference type="PANTHER" id="PTHR43456:SF2">
    <property type="entry name" value="RIESKE (2FE-2S) DOMAIN-CONTAINING PROTEIN"/>
    <property type="match status" value="1"/>
</dbReference>
<dbReference type="OrthoDB" id="1910064at2759"/>
<evidence type="ECO:0000259" key="8">
    <source>
        <dbReference type="PROSITE" id="PS51296"/>
    </source>
</evidence>
<dbReference type="GO" id="GO:0008942">
    <property type="term" value="F:nitrite reductase [NAD(P)H] activity"/>
    <property type="evidence" value="ECO:0007669"/>
    <property type="project" value="InterPro"/>
</dbReference>
<evidence type="ECO:0000313" key="10">
    <source>
        <dbReference type="Proteomes" id="UP000001514"/>
    </source>
</evidence>
<protein>
    <submittedName>
        <fullName evidence="9">Uncharacterized protein ISCP-2</fullName>
    </submittedName>
</protein>
<dbReference type="Gene3D" id="1.10.3460.10">
    <property type="entry name" value="Chlorophyll a/b binding protein domain"/>
    <property type="match status" value="1"/>
</dbReference>
<dbReference type="GeneID" id="9659000"/>
<reference evidence="9 10" key="1">
    <citation type="journal article" date="2011" name="Science">
        <title>The Selaginella genome identifies genetic changes associated with the evolution of vascular plants.</title>
        <authorList>
            <person name="Banks J.A."/>
            <person name="Nishiyama T."/>
            <person name="Hasebe M."/>
            <person name="Bowman J.L."/>
            <person name="Gribskov M."/>
            <person name="dePamphilis C."/>
            <person name="Albert V.A."/>
            <person name="Aono N."/>
            <person name="Aoyama T."/>
            <person name="Ambrose B.A."/>
            <person name="Ashton N.W."/>
            <person name="Axtell M.J."/>
            <person name="Barker E."/>
            <person name="Barker M.S."/>
            <person name="Bennetzen J.L."/>
            <person name="Bonawitz N.D."/>
            <person name="Chapple C."/>
            <person name="Cheng C."/>
            <person name="Correa L.G."/>
            <person name="Dacre M."/>
            <person name="DeBarry J."/>
            <person name="Dreyer I."/>
            <person name="Elias M."/>
            <person name="Engstrom E.M."/>
            <person name="Estelle M."/>
            <person name="Feng L."/>
            <person name="Finet C."/>
            <person name="Floyd S.K."/>
            <person name="Frommer W.B."/>
            <person name="Fujita T."/>
            <person name="Gramzow L."/>
            <person name="Gutensohn M."/>
            <person name="Harholt J."/>
            <person name="Hattori M."/>
            <person name="Heyl A."/>
            <person name="Hirai T."/>
            <person name="Hiwatashi Y."/>
            <person name="Ishikawa M."/>
            <person name="Iwata M."/>
            <person name="Karol K.G."/>
            <person name="Koehler B."/>
            <person name="Kolukisaoglu U."/>
            <person name="Kubo M."/>
            <person name="Kurata T."/>
            <person name="Lalonde S."/>
            <person name="Li K."/>
            <person name="Li Y."/>
            <person name="Litt A."/>
            <person name="Lyons E."/>
            <person name="Manning G."/>
            <person name="Maruyama T."/>
            <person name="Michael T.P."/>
            <person name="Mikami K."/>
            <person name="Miyazaki S."/>
            <person name="Morinaga S."/>
            <person name="Murata T."/>
            <person name="Mueller-Roeber B."/>
            <person name="Nelson D.R."/>
            <person name="Obara M."/>
            <person name="Oguri Y."/>
            <person name="Olmstead R.G."/>
            <person name="Onodera N."/>
            <person name="Petersen B.L."/>
            <person name="Pils B."/>
            <person name="Prigge M."/>
            <person name="Rensing S.A."/>
            <person name="Riano-Pachon D.M."/>
            <person name="Roberts A.W."/>
            <person name="Sato Y."/>
            <person name="Scheller H.V."/>
            <person name="Schulz B."/>
            <person name="Schulz C."/>
            <person name="Shakirov E.V."/>
            <person name="Shibagaki N."/>
            <person name="Shinohara N."/>
            <person name="Shippen D.E."/>
            <person name="Soerensen I."/>
            <person name="Sotooka R."/>
            <person name="Sugimoto N."/>
            <person name="Sugita M."/>
            <person name="Sumikawa N."/>
            <person name="Tanurdzic M."/>
            <person name="Theissen G."/>
            <person name="Ulvskov P."/>
            <person name="Wakazuki S."/>
            <person name="Weng J.K."/>
            <person name="Willats W.W."/>
            <person name="Wipf D."/>
            <person name="Wolf P.G."/>
            <person name="Yang L."/>
            <person name="Zimmer A.D."/>
            <person name="Zhu Q."/>
            <person name="Mitros T."/>
            <person name="Hellsten U."/>
            <person name="Loque D."/>
            <person name="Otillar R."/>
            <person name="Salamov A."/>
            <person name="Schmutz J."/>
            <person name="Shapiro H."/>
            <person name="Lindquist E."/>
            <person name="Lucas S."/>
            <person name="Rokhsar D."/>
            <person name="Grigoriev I.V."/>
        </authorList>
    </citation>
    <scope>NUCLEOTIDE SEQUENCE [LARGE SCALE GENOMIC DNA]</scope>
</reference>
<keyword evidence="2" id="KW-0479">Metal-binding</keyword>
<evidence type="ECO:0000256" key="5">
    <source>
        <dbReference type="ARBA" id="ARBA00023004"/>
    </source>
</evidence>
<dbReference type="GO" id="GO:0046872">
    <property type="term" value="F:metal ion binding"/>
    <property type="evidence" value="ECO:0007669"/>
    <property type="project" value="UniProtKB-KW"/>
</dbReference>
<name>D8S655_SELML</name>
<dbReference type="HOGENOM" id="CLU_063772_0_0_1"/>
<dbReference type="InterPro" id="IPR012748">
    <property type="entry name" value="Rieske-like_NirD"/>
</dbReference>
<keyword evidence="6" id="KW-0411">Iron-sulfur</keyword>
<dbReference type="Gramene" id="EFJ20288">
    <property type="protein sequence ID" value="EFJ20288"/>
    <property type="gene ID" value="SELMODRAFT_449459"/>
</dbReference>
<dbReference type="InterPro" id="IPR017941">
    <property type="entry name" value="Rieske_2Fe-2S"/>
</dbReference>
<dbReference type="InterPro" id="IPR036922">
    <property type="entry name" value="Rieske_2Fe-2S_sf"/>
</dbReference>
<dbReference type="eggNOG" id="ENOG502QRC7">
    <property type="taxonomic scope" value="Eukaryota"/>
</dbReference>
<dbReference type="InParanoid" id="D8S655"/>
<dbReference type="KEGG" id="smo:SELMODRAFT_449459"/>
<evidence type="ECO:0000313" key="9">
    <source>
        <dbReference type="EMBL" id="EFJ20288.1"/>
    </source>
</evidence>
<keyword evidence="7" id="KW-0534">Nitrate assimilation</keyword>
<evidence type="ECO:0000256" key="7">
    <source>
        <dbReference type="ARBA" id="ARBA00023063"/>
    </source>
</evidence>
<evidence type="ECO:0000256" key="4">
    <source>
        <dbReference type="ARBA" id="ARBA00023002"/>
    </source>
</evidence>